<protein>
    <submittedName>
        <fullName evidence="3">WW domain binding protein 1</fullName>
    </submittedName>
</protein>
<gene>
    <name evidence="3" type="primary">WBP1</name>
</gene>
<evidence type="ECO:0000313" key="4">
    <source>
        <dbReference type="Proteomes" id="UP000694553"/>
    </source>
</evidence>
<accession>A0A8U7PAM9</accession>
<feature type="region of interest" description="Disordered" evidence="1">
    <location>
        <begin position="120"/>
        <end position="139"/>
    </location>
</feature>
<keyword evidence="4" id="KW-1185">Reference proteome</keyword>
<reference evidence="4" key="1">
    <citation type="submission" date="2019-10" db="EMBL/GenBank/DDBJ databases">
        <title>Corvus moneduloides (New Caledonian crow) genome, bCorMon1, primary haplotype.</title>
        <authorList>
            <person name="Rutz C."/>
            <person name="Fungtammasan C."/>
            <person name="Mountcastle J."/>
            <person name="Formenti G."/>
            <person name="Chow W."/>
            <person name="Howe K."/>
            <person name="Steele M.P."/>
            <person name="Fernandes J."/>
            <person name="Gilbert M.T.P."/>
            <person name="Fedrigo O."/>
            <person name="Jarvis E.D."/>
            <person name="Gemmell N."/>
        </authorList>
    </citation>
    <scope>NUCLEOTIDE SEQUENCE [LARGE SCALE GENOMIC DNA]</scope>
</reference>
<keyword evidence="2" id="KW-0472">Membrane</keyword>
<feature type="region of interest" description="Disordered" evidence="1">
    <location>
        <begin position="157"/>
        <end position="230"/>
    </location>
</feature>
<proteinExistence type="predicted"/>
<organism evidence="3 4">
    <name type="scientific">Corvus moneduloides</name>
    <name type="common">New Caledonian crow</name>
    <dbReference type="NCBI Taxonomy" id="1196302"/>
    <lineage>
        <taxon>Eukaryota</taxon>
        <taxon>Metazoa</taxon>
        <taxon>Chordata</taxon>
        <taxon>Craniata</taxon>
        <taxon>Vertebrata</taxon>
        <taxon>Euteleostomi</taxon>
        <taxon>Archelosauria</taxon>
        <taxon>Archosauria</taxon>
        <taxon>Dinosauria</taxon>
        <taxon>Saurischia</taxon>
        <taxon>Theropoda</taxon>
        <taxon>Coelurosauria</taxon>
        <taxon>Aves</taxon>
        <taxon>Neognathae</taxon>
        <taxon>Neoaves</taxon>
        <taxon>Telluraves</taxon>
        <taxon>Australaves</taxon>
        <taxon>Passeriformes</taxon>
        <taxon>Corvoidea</taxon>
        <taxon>Corvidae</taxon>
        <taxon>Corvus</taxon>
    </lineage>
</organism>
<dbReference type="InterPro" id="IPR051994">
    <property type="entry name" value="WW_domain-binding"/>
</dbReference>
<feature type="compositionally biased region" description="Gly residues" evidence="1">
    <location>
        <begin position="176"/>
        <end position="186"/>
    </location>
</feature>
<dbReference type="OMA" id="AYEDAVH"/>
<dbReference type="AlphaFoldDB" id="A0A8U7PAM9"/>
<evidence type="ECO:0000313" key="3">
    <source>
        <dbReference type="Ensembl" id="ENSCMUP00000029042.1"/>
    </source>
</evidence>
<reference evidence="3" key="2">
    <citation type="submission" date="2025-08" db="UniProtKB">
        <authorList>
            <consortium name="Ensembl"/>
        </authorList>
    </citation>
    <scope>IDENTIFICATION</scope>
</reference>
<feature type="compositionally biased region" description="Gly residues" evidence="1">
    <location>
        <begin position="212"/>
        <end position="224"/>
    </location>
</feature>
<keyword evidence="2" id="KW-0812">Transmembrane</keyword>
<evidence type="ECO:0000256" key="2">
    <source>
        <dbReference type="SAM" id="Phobius"/>
    </source>
</evidence>
<dbReference type="PANTHER" id="PTHR16209:SF5">
    <property type="entry name" value="WW DOMAIN-BINDING PROTEIN 1"/>
    <property type="match status" value="1"/>
</dbReference>
<feature type="transmembrane region" description="Helical" evidence="2">
    <location>
        <begin position="52"/>
        <end position="70"/>
    </location>
</feature>
<reference evidence="3" key="3">
    <citation type="submission" date="2025-09" db="UniProtKB">
        <authorList>
            <consortium name="Ensembl"/>
        </authorList>
    </citation>
    <scope>IDENTIFICATION</scope>
</reference>
<dbReference type="InterPro" id="IPR021684">
    <property type="entry name" value="WBP1-like"/>
</dbReference>
<dbReference type="PANTHER" id="PTHR16209">
    <property type="entry name" value="VESICULAR, OVEREXPRESSED IN CANCER, PROSURVIVAL PROTEIN 1"/>
    <property type="match status" value="1"/>
</dbReference>
<dbReference type="Pfam" id="PF11669">
    <property type="entry name" value="WBP-1"/>
    <property type="match status" value="1"/>
</dbReference>
<keyword evidence="2" id="KW-1133">Transmembrane helix</keyword>
<evidence type="ECO:0000256" key="1">
    <source>
        <dbReference type="SAM" id="MobiDB-lite"/>
    </source>
</evidence>
<dbReference type="Ensembl" id="ENSCMUT00000030508.1">
    <property type="protein sequence ID" value="ENSCMUP00000029042.1"/>
    <property type="gene ID" value="ENSCMUG00000019989.1"/>
</dbReference>
<sequence>MERPGSAEGAWAALLGRQHPQFCPGLNNRPYVCETGHCCGESGCCTYYYELWWFWLLWTILILLSCCCAFRHRRAKLRLQQQQRQREINLIAYHGACQYPPSVGDLRLLASFKLPAYEEVAQRPGTPPPPYSPGSPSLSPGSSGGCSSCSAGCDGGSSSTGLPARGGPPKQRGEDGGGGVALGGCSGRHRRLTGDSGIEVGRGPEEEEGEPEGCGGPGGGGGPGSPVLPF</sequence>
<dbReference type="Proteomes" id="UP000694553">
    <property type="component" value="Unassembled WGS sequence"/>
</dbReference>
<name>A0A8U7PAM9_CORMO</name>